<dbReference type="OrthoDB" id="66964at2759"/>
<dbReference type="Proteomes" id="UP000016922">
    <property type="component" value="Unassembled WGS sequence"/>
</dbReference>
<dbReference type="STRING" id="1116229.S3D955"/>
<protein>
    <recommendedName>
        <fullName evidence="4">HAUS augmin-like complex subunit 4</fullName>
    </recommendedName>
</protein>
<dbReference type="EMBL" id="KE145368">
    <property type="protein sequence ID" value="EPE28531.1"/>
    <property type="molecule type" value="Genomic_DNA"/>
</dbReference>
<evidence type="ECO:0000256" key="1">
    <source>
        <dbReference type="SAM" id="Coils"/>
    </source>
</evidence>
<feature type="coiled-coil region" evidence="1">
    <location>
        <begin position="238"/>
        <end position="294"/>
    </location>
</feature>
<keyword evidence="3" id="KW-1185">Reference proteome</keyword>
<proteinExistence type="predicted"/>
<evidence type="ECO:0000313" key="3">
    <source>
        <dbReference type="Proteomes" id="UP000016922"/>
    </source>
</evidence>
<dbReference type="KEGG" id="glz:GLAREA_09652"/>
<evidence type="ECO:0000313" key="2">
    <source>
        <dbReference type="EMBL" id="EPE28531.1"/>
    </source>
</evidence>
<dbReference type="eggNOG" id="ENOG502S7PS">
    <property type="taxonomic scope" value="Eukaryota"/>
</dbReference>
<keyword evidence="1" id="KW-0175">Coiled coil</keyword>
<accession>S3D955</accession>
<sequence>MIPPVDNHILQSNPKFAALYANLTNNILNSDGSTTNHPSQKERAVIQLTLRKAQASSAKDKFLISGLRNLDLSTPPVAKPSKTQPRPPPQPLPSELVELILLLTSRLTATQIPLAHIKLLESTPQWRSLPEHLPYIASLLSTHLQTQASALTRVLSPTTNPSFIHRSIPKLYPSIAALQEEIDTKRLALHKQRSALTTQTTTLLQAYQDAIAITIQLLETSKHGSLSLERHYLTQITYLALEAQKVELEARAKCVKAKKMIYTPEAVEALGRYKENLRDARERLSDRKRSAERILWGYGVGRKEDEGGKEKEKVMREIARVYGELRKEIGEVQRDVERLRGK</sequence>
<organism evidence="2 3">
    <name type="scientific">Glarea lozoyensis (strain ATCC 20868 / MF5171)</name>
    <dbReference type="NCBI Taxonomy" id="1116229"/>
    <lineage>
        <taxon>Eukaryota</taxon>
        <taxon>Fungi</taxon>
        <taxon>Dikarya</taxon>
        <taxon>Ascomycota</taxon>
        <taxon>Pezizomycotina</taxon>
        <taxon>Leotiomycetes</taxon>
        <taxon>Helotiales</taxon>
        <taxon>Helotiaceae</taxon>
        <taxon>Glarea</taxon>
    </lineage>
</organism>
<reference evidence="2 3" key="1">
    <citation type="journal article" date="2013" name="BMC Genomics">
        <title>Genomics-driven discovery of the pneumocandin biosynthetic gene cluster in the fungus Glarea lozoyensis.</title>
        <authorList>
            <person name="Chen L."/>
            <person name="Yue Q."/>
            <person name="Zhang X."/>
            <person name="Xiang M."/>
            <person name="Wang C."/>
            <person name="Li S."/>
            <person name="Che Y."/>
            <person name="Ortiz-Lopez F.J."/>
            <person name="Bills G.F."/>
            <person name="Liu X."/>
            <person name="An Z."/>
        </authorList>
    </citation>
    <scope>NUCLEOTIDE SEQUENCE [LARGE SCALE GENOMIC DNA]</scope>
    <source>
        <strain evidence="3">ATCC 20868 / MF5171</strain>
    </source>
</reference>
<name>S3D955_GLAL2</name>
<dbReference type="OMA" id="SNLRTWA"/>
<dbReference type="HOGENOM" id="CLU_054584_0_0_1"/>
<dbReference type="AlphaFoldDB" id="S3D955"/>
<evidence type="ECO:0008006" key="4">
    <source>
        <dbReference type="Google" id="ProtNLM"/>
    </source>
</evidence>
<dbReference type="GeneID" id="19468699"/>
<gene>
    <name evidence="2" type="ORF">GLAREA_09652</name>
</gene>
<dbReference type="RefSeq" id="XP_008084439.1">
    <property type="nucleotide sequence ID" value="XM_008086248.1"/>
</dbReference>